<dbReference type="KEGG" id="gfl:GRFL_1104"/>
<sequence length="327" mass="35552">MLRKAFLIICGLGFLHSCSKDEPSTKVQISKNSFLFAATQEGQVKRYNINTGKVGTYSSGAGDITGLYGLDVDSLAILSMTDKSLKTFGISGNALEERLEGSQSLEHPHDLAVNNSFFVVADDADADGDPLTEDSRLFVFQHEGSSLKLRNVIFLNFRVWAVEFMGDDLLVSHKTSNKLAVFNDFLENRITNVVRANKTVTIEGVTRIYGMDFEDNLLVLSDIGTETADNDGSLQIMPDFQGVLNGVADGAAIPVDDQLVLQGANTKLGNPVKVVYDSAYNVIFVAEQLNGGGRIVAFNNARSAKGNLAPDLNYPLAKVSAIYFYTR</sequence>
<proteinExistence type="predicted"/>
<accession>A0A1L7I2I0</accession>
<evidence type="ECO:0000313" key="1">
    <source>
        <dbReference type="EMBL" id="APU67828.1"/>
    </source>
</evidence>
<dbReference type="RefSeq" id="WP_083643666.1">
    <property type="nucleotide sequence ID" value="NZ_AMRU01000002.1"/>
</dbReference>
<name>A0A1L7I2I0_9FLAO</name>
<reference evidence="1 2" key="1">
    <citation type="submission" date="2016-07" db="EMBL/GenBank/DDBJ databases">
        <title>Multi-omics approach to identify versatile polysaccharide utilization systems of a marine flavobacterium Gramella flava.</title>
        <authorList>
            <person name="Tang K."/>
        </authorList>
    </citation>
    <scope>NUCLEOTIDE SEQUENCE [LARGE SCALE GENOMIC DNA]</scope>
    <source>
        <strain evidence="1 2">JLT2011</strain>
    </source>
</reference>
<dbReference type="EMBL" id="CP016359">
    <property type="protein sequence ID" value="APU67828.1"/>
    <property type="molecule type" value="Genomic_DNA"/>
</dbReference>
<dbReference type="Proteomes" id="UP000186230">
    <property type="component" value="Chromosome"/>
</dbReference>
<gene>
    <name evidence="1" type="ORF">GRFL_1104</name>
</gene>
<dbReference type="STRING" id="1229726.GRFL_1104"/>
<dbReference type="SUPFAM" id="SSF101898">
    <property type="entry name" value="NHL repeat"/>
    <property type="match status" value="1"/>
</dbReference>
<evidence type="ECO:0000313" key="2">
    <source>
        <dbReference type="Proteomes" id="UP000186230"/>
    </source>
</evidence>
<protein>
    <submittedName>
        <fullName evidence="1">Uncharacterized protein</fullName>
    </submittedName>
</protein>
<keyword evidence="2" id="KW-1185">Reference proteome</keyword>
<dbReference type="OrthoDB" id="834772at2"/>
<dbReference type="AlphaFoldDB" id="A0A1L7I2I0"/>
<organism evidence="1 2">
    <name type="scientific">Christiangramia flava JLT2011</name>
    <dbReference type="NCBI Taxonomy" id="1229726"/>
    <lineage>
        <taxon>Bacteria</taxon>
        <taxon>Pseudomonadati</taxon>
        <taxon>Bacteroidota</taxon>
        <taxon>Flavobacteriia</taxon>
        <taxon>Flavobacteriales</taxon>
        <taxon>Flavobacteriaceae</taxon>
        <taxon>Christiangramia</taxon>
    </lineage>
</organism>